<keyword evidence="2" id="KW-1185">Reference proteome</keyword>
<dbReference type="Proteomes" id="UP001501821">
    <property type="component" value="Unassembled WGS sequence"/>
</dbReference>
<comment type="caution">
    <text evidence="1">The sequence shown here is derived from an EMBL/GenBank/DDBJ whole genome shotgun (WGS) entry which is preliminary data.</text>
</comment>
<reference evidence="2" key="1">
    <citation type="journal article" date="2019" name="Int. J. Syst. Evol. Microbiol.">
        <title>The Global Catalogue of Microorganisms (GCM) 10K type strain sequencing project: providing services to taxonomists for standard genome sequencing and annotation.</title>
        <authorList>
            <consortium name="The Broad Institute Genomics Platform"/>
            <consortium name="The Broad Institute Genome Sequencing Center for Infectious Disease"/>
            <person name="Wu L."/>
            <person name="Ma J."/>
        </authorList>
    </citation>
    <scope>NUCLEOTIDE SEQUENCE [LARGE SCALE GENOMIC DNA]</scope>
    <source>
        <strain evidence="2">JCM 16953</strain>
    </source>
</reference>
<organism evidence="1 2">
    <name type="scientific">Nocardioides panacisoli</name>
    <dbReference type="NCBI Taxonomy" id="627624"/>
    <lineage>
        <taxon>Bacteria</taxon>
        <taxon>Bacillati</taxon>
        <taxon>Actinomycetota</taxon>
        <taxon>Actinomycetes</taxon>
        <taxon>Propionibacteriales</taxon>
        <taxon>Nocardioidaceae</taxon>
        <taxon>Nocardioides</taxon>
    </lineage>
</organism>
<proteinExistence type="predicted"/>
<sequence>MPIKRSSVVGTISGVVVLGGVVAFTVGLPHLTGDEAAATSTSADRPAVADVLPESLLGNRLVRIAKVNQSVGDEIEKYGASTLSHVFGADTAVARYVSPDGQVQFSITVSDAGGGLFLQNGPPSPRQITESQGFVVRTRQVDGVPCSELFAAQPAADGGKAPDPTKGAPVQVQCQTEVDGRAFNGYGVGGISAEQTVQALDESIALDRS</sequence>
<gene>
    <name evidence="1" type="ORF">GCM10022242_16560</name>
</gene>
<name>A0ABP7ICI3_9ACTN</name>
<evidence type="ECO:0000313" key="1">
    <source>
        <dbReference type="EMBL" id="GAA3815132.1"/>
    </source>
</evidence>
<evidence type="ECO:0000313" key="2">
    <source>
        <dbReference type="Proteomes" id="UP001501821"/>
    </source>
</evidence>
<dbReference type="EMBL" id="BAABAH010000004">
    <property type="protein sequence ID" value="GAA3815132.1"/>
    <property type="molecule type" value="Genomic_DNA"/>
</dbReference>
<evidence type="ECO:0008006" key="3">
    <source>
        <dbReference type="Google" id="ProtNLM"/>
    </source>
</evidence>
<accession>A0ABP7ICI3</accession>
<dbReference type="RefSeq" id="WP_344774222.1">
    <property type="nucleotide sequence ID" value="NZ_BAABAH010000004.1"/>
</dbReference>
<protein>
    <recommendedName>
        <fullName evidence="3">Secreted protein</fullName>
    </recommendedName>
</protein>